<dbReference type="KEGG" id="hcz:G9Q37_04785"/>
<dbReference type="InterPro" id="IPR000362">
    <property type="entry name" value="Fumarate_lyase_fam"/>
</dbReference>
<name>A0A6G8IET5_9BURK</name>
<comment type="similarity">
    <text evidence="1">Belongs to the class-II fumarase/aspartase family. Fumarase subfamily.</text>
</comment>
<dbReference type="PRINTS" id="PR00149">
    <property type="entry name" value="FUMRATELYASE"/>
</dbReference>
<dbReference type="InterPro" id="IPR022761">
    <property type="entry name" value="Fumarate_lyase_N"/>
</dbReference>
<accession>A0A6G8IET5</accession>
<dbReference type="GO" id="GO:0004333">
    <property type="term" value="F:fumarate hydratase activity"/>
    <property type="evidence" value="ECO:0007669"/>
    <property type="project" value="UniProtKB-EC"/>
</dbReference>
<dbReference type="InterPro" id="IPR005677">
    <property type="entry name" value="Fum_hydII"/>
</dbReference>
<dbReference type="PRINTS" id="PR00145">
    <property type="entry name" value="ARGSUCLYASE"/>
</dbReference>
<evidence type="ECO:0000313" key="7">
    <source>
        <dbReference type="Proteomes" id="UP000503162"/>
    </source>
</evidence>
<dbReference type="InterPro" id="IPR018951">
    <property type="entry name" value="Fumarase_C_C"/>
</dbReference>
<evidence type="ECO:0000256" key="1">
    <source>
        <dbReference type="ARBA" id="ARBA00009084"/>
    </source>
</evidence>
<dbReference type="GO" id="GO:0006099">
    <property type="term" value="P:tricarboxylic acid cycle"/>
    <property type="evidence" value="ECO:0007669"/>
    <property type="project" value="InterPro"/>
</dbReference>
<evidence type="ECO:0000256" key="2">
    <source>
        <dbReference type="ARBA" id="ARBA00012921"/>
    </source>
</evidence>
<dbReference type="Proteomes" id="UP000503162">
    <property type="component" value="Chromosome"/>
</dbReference>
<dbReference type="RefSeq" id="WP_166225315.1">
    <property type="nucleotide sequence ID" value="NZ_CP049989.1"/>
</dbReference>
<organism evidence="6 7">
    <name type="scientific">Hydrogenophaga crocea</name>
    <dbReference type="NCBI Taxonomy" id="2716225"/>
    <lineage>
        <taxon>Bacteria</taxon>
        <taxon>Pseudomonadati</taxon>
        <taxon>Pseudomonadota</taxon>
        <taxon>Betaproteobacteria</taxon>
        <taxon>Burkholderiales</taxon>
        <taxon>Comamonadaceae</taxon>
        <taxon>Hydrogenophaga</taxon>
    </lineage>
</organism>
<keyword evidence="7" id="KW-1185">Reference proteome</keyword>
<dbReference type="InterPro" id="IPR008948">
    <property type="entry name" value="L-Aspartase-like"/>
</dbReference>
<dbReference type="PANTHER" id="PTHR11444:SF1">
    <property type="entry name" value="FUMARATE HYDRATASE, MITOCHONDRIAL"/>
    <property type="match status" value="1"/>
</dbReference>
<dbReference type="AlphaFoldDB" id="A0A6G8IET5"/>
<dbReference type="PROSITE" id="PS00163">
    <property type="entry name" value="FUMARATE_LYASES"/>
    <property type="match status" value="1"/>
</dbReference>
<dbReference type="Pfam" id="PF10415">
    <property type="entry name" value="FumaraseC_C"/>
    <property type="match status" value="1"/>
</dbReference>
<reference evidence="6 7" key="1">
    <citation type="submission" date="2020-03" db="EMBL/GenBank/DDBJ databases">
        <title>Hydrogenophaga sp. nov. isolated from cyanobacterial mat.</title>
        <authorList>
            <person name="Thorat V."/>
            <person name="Kirdat K."/>
            <person name="Tiwarekar B."/>
            <person name="Costa E.D."/>
            <person name="Yadav A."/>
        </authorList>
    </citation>
    <scope>NUCLEOTIDE SEQUENCE [LARGE SCALE GENOMIC DNA]</scope>
    <source>
        <strain evidence="6 7">BA0156</strain>
    </source>
</reference>
<dbReference type="FunFam" id="1.20.200.10:FF:000001">
    <property type="entry name" value="Fumarate hydratase, mitochondrial"/>
    <property type="match status" value="1"/>
</dbReference>
<feature type="domain" description="Fumarase C C-terminal" evidence="5">
    <location>
        <begin position="407"/>
        <end position="453"/>
    </location>
</feature>
<dbReference type="EC" id="4.2.1.2" evidence="2"/>
<dbReference type="Gene3D" id="1.10.275.10">
    <property type="entry name" value="Fumarase/aspartase (N-terminal domain)"/>
    <property type="match status" value="1"/>
</dbReference>
<dbReference type="PANTHER" id="PTHR11444">
    <property type="entry name" value="ASPARTATEAMMONIA/ARGININOSUCCINATE/ADENYLOSUCCINATE LYASE"/>
    <property type="match status" value="1"/>
</dbReference>
<keyword evidence="3" id="KW-0456">Lyase</keyword>
<feature type="domain" description="Fumarate lyase N-terminal" evidence="4">
    <location>
        <begin position="21"/>
        <end position="340"/>
    </location>
</feature>
<gene>
    <name evidence="6" type="ORF">G9Q37_04785</name>
</gene>
<dbReference type="SUPFAM" id="SSF48557">
    <property type="entry name" value="L-aspartase-like"/>
    <property type="match status" value="1"/>
</dbReference>
<proteinExistence type="inferred from homology"/>
<dbReference type="InterPro" id="IPR024083">
    <property type="entry name" value="Fumarase/histidase_N"/>
</dbReference>
<evidence type="ECO:0000256" key="3">
    <source>
        <dbReference type="ARBA" id="ARBA00023239"/>
    </source>
</evidence>
<evidence type="ECO:0000259" key="5">
    <source>
        <dbReference type="Pfam" id="PF10415"/>
    </source>
</evidence>
<protein>
    <recommendedName>
        <fullName evidence="2">fumarate hydratase</fullName>
        <ecNumber evidence="2">4.2.1.2</ecNumber>
    </recommendedName>
</protein>
<dbReference type="GO" id="GO:0006106">
    <property type="term" value="P:fumarate metabolic process"/>
    <property type="evidence" value="ECO:0007669"/>
    <property type="project" value="InterPro"/>
</dbReference>
<dbReference type="Pfam" id="PF00206">
    <property type="entry name" value="Lyase_1"/>
    <property type="match status" value="1"/>
</dbReference>
<dbReference type="EMBL" id="CP049989">
    <property type="protein sequence ID" value="QIM51500.1"/>
    <property type="molecule type" value="Genomic_DNA"/>
</dbReference>
<dbReference type="FunFam" id="1.10.275.10:FF:000001">
    <property type="entry name" value="Fumarate hydratase, mitochondrial"/>
    <property type="match status" value="1"/>
</dbReference>
<dbReference type="InterPro" id="IPR020557">
    <property type="entry name" value="Fumarate_lyase_CS"/>
</dbReference>
<dbReference type="Gene3D" id="1.20.200.10">
    <property type="entry name" value="Fumarase/aspartase (Central domain)"/>
    <property type="match status" value="1"/>
</dbReference>
<evidence type="ECO:0000313" key="6">
    <source>
        <dbReference type="EMBL" id="QIM51500.1"/>
    </source>
</evidence>
<dbReference type="GO" id="GO:0006108">
    <property type="term" value="P:malate metabolic process"/>
    <property type="evidence" value="ECO:0007669"/>
    <property type="project" value="TreeGrafter"/>
</dbReference>
<dbReference type="Gene3D" id="1.10.40.30">
    <property type="entry name" value="Fumarase/aspartase (C-terminal domain)"/>
    <property type="match status" value="1"/>
</dbReference>
<evidence type="ECO:0000259" key="4">
    <source>
        <dbReference type="Pfam" id="PF00206"/>
    </source>
</evidence>
<sequence>MDADSAVASAAARTEHDAWGAIHIPAGVPWGAQTQRALEHFAISTERMPRELVHAMALVKRCAAQVNAALGALDPPVAQAIAEAADAVMAGRWDDAFPLAVWQSGSGTQSHMNMNEVLAHLASTPQRTVHPNDDVNRGQSSNDVVPTAIHLAALLGVERALLPALDALREAIQAQAARVTDVLKTGRTHLQTALPLTLAQEMGAWAAQLVQARRGIEQAAQAAQGLAIGGTAVGSGANTHPQFGERMVQALAAATGLALRRADDAFAAQAAHDALLGLHASLRVLAVALRKIADDVRWMGSPWLGELRLPANEPGSSIMPGKVNPTQSESLLMVTAQVMGNDVTIGFAATLAQFQMHAAKPVLALNLLQSIRLLADGMRSFERHCLRGLEPERERIAAALSPAMLQATRLARHIGHEAAAVLYREAQATGRPLRELAVERGALSAAQFDDWVKG</sequence>